<dbReference type="InterPro" id="IPR036188">
    <property type="entry name" value="FAD/NAD-bd_sf"/>
</dbReference>
<dbReference type="AlphaFoldDB" id="A0A2P7B334"/>
<comment type="caution">
    <text evidence="3">The sequence shown here is derived from an EMBL/GenBank/DDBJ whole genome shotgun (WGS) entry which is preliminary data.</text>
</comment>
<organism evidence="3 4">
    <name type="scientific">Phyllobacterium sophorae</name>
    <dbReference type="NCBI Taxonomy" id="1520277"/>
    <lineage>
        <taxon>Bacteria</taxon>
        <taxon>Pseudomonadati</taxon>
        <taxon>Pseudomonadota</taxon>
        <taxon>Alphaproteobacteria</taxon>
        <taxon>Hyphomicrobiales</taxon>
        <taxon>Phyllobacteriaceae</taxon>
        <taxon>Phyllobacterium</taxon>
    </lineage>
</organism>
<dbReference type="GO" id="GO:0016491">
    <property type="term" value="F:oxidoreductase activity"/>
    <property type="evidence" value="ECO:0007669"/>
    <property type="project" value="UniProtKB-KW"/>
</dbReference>
<dbReference type="SUPFAM" id="SSF51905">
    <property type="entry name" value="FAD/NAD(P)-binding domain"/>
    <property type="match status" value="1"/>
</dbReference>
<keyword evidence="4" id="KW-1185">Reference proteome</keyword>
<evidence type="ECO:0000259" key="2">
    <source>
        <dbReference type="Pfam" id="PF01266"/>
    </source>
</evidence>
<protein>
    <submittedName>
        <fullName evidence="3">Amino acid dehydrogenase</fullName>
    </submittedName>
</protein>
<evidence type="ECO:0000313" key="3">
    <source>
        <dbReference type="EMBL" id="PSH60865.1"/>
    </source>
</evidence>
<reference evidence="4" key="1">
    <citation type="submission" date="2017-11" db="EMBL/GenBank/DDBJ databases">
        <authorList>
            <person name="Kuznetsova I."/>
            <person name="Sazanova A."/>
            <person name="Chirak E."/>
            <person name="Safronova V."/>
            <person name="Willems A."/>
        </authorList>
    </citation>
    <scope>NUCLEOTIDE SEQUENCE [LARGE SCALE GENOMIC DNA]</scope>
    <source>
        <strain evidence="4">CCBAU 03422</strain>
    </source>
</reference>
<dbReference type="SUPFAM" id="SSF54373">
    <property type="entry name" value="FAD-linked reductases, C-terminal domain"/>
    <property type="match status" value="1"/>
</dbReference>
<accession>A0A2P7B334</accession>
<dbReference type="GO" id="GO:0005737">
    <property type="term" value="C:cytoplasm"/>
    <property type="evidence" value="ECO:0007669"/>
    <property type="project" value="TreeGrafter"/>
</dbReference>
<dbReference type="EMBL" id="PGGM01000015">
    <property type="protein sequence ID" value="PSH60865.1"/>
    <property type="molecule type" value="Genomic_DNA"/>
</dbReference>
<dbReference type="RefSeq" id="WP_106666774.1">
    <property type="nucleotide sequence ID" value="NZ_PGGM01000015.1"/>
</dbReference>
<name>A0A2P7B334_9HYPH</name>
<dbReference type="InterPro" id="IPR006076">
    <property type="entry name" value="FAD-dep_OxRdtase"/>
</dbReference>
<keyword evidence="1" id="KW-0560">Oxidoreductase</keyword>
<dbReference type="Gene3D" id="3.50.50.60">
    <property type="entry name" value="FAD/NAD(P)-binding domain"/>
    <property type="match status" value="2"/>
</dbReference>
<evidence type="ECO:0000256" key="1">
    <source>
        <dbReference type="ARBA" id="ARBA00023002"/>
    </source>
</evidence>
<sequence>MPHVAVIGAGVVGVMSAYSLFQSGYRVTLIDPAEPGSTRASSYGNGGWLSPSMVVPGALPGLWKKVPKFLLDPKGPLTIDMRRLPKLTPWLLRFLWNGATERRVRPTAAALSSLVGSCPGLHIEIAKTIGAPHLVEASGLLFLYRNRDAYEGEVLPWALRRELGATWTELDEQELRITEPCTPEGYRFGVLVAGGHTFDPGLFVAEVAKFLFANGVHYHRATALDFIFGRDRLNAVTTDHGQIECDKAVISAGAWSSTLAALVGDRIPLEAERGHHIVIPGNGPELQHPLLLTDRKITVRKVAAGTKITGQVDFSGLEAPANPLRFAVLRELVVDAFPMLGEGPERKISTWMGRRPSLPDSMPAIGHSRRSTDIVHAFGHGHTGFAAAPETARLVMRLIEQKQPLGKASSFSPQRFS</sequence>
<dbReference type="PANTHER" id="PTHR13847">
    <property type="entry name" value="SARCOSINE DEHYDROGENASE-RELATED"/>
    <property type="match status" value="1"/>
</dbReference>
<gene>
    <name evidence="3" type="ORF">CU103_25200</name>
</gene>
<dbReference type="PANTHER" id="PTHR13847:SF289">
    <property type="entry name" value="GLYCINE OXIDASE"/>
    <property type="match status" value="1"/>
</dbReference>
<evidence type="ECO:0000313" key="4">
    <source>
        <dbReference type="Proteomes" id="UP000241764"/>
    </source>
</evidence>
<dbReference type="Proteomes" id="UP000241764">
    <property type="component" value="Unassembled WGS sequence"/>
</dbReference>
<dbReference type="OrthoDB" id="9805337at2"/>
<dbReference type="Gene3D" id="3.30.9.10">
    <property type="entry name" value="D-Amino Acid Oxidase, subunit A, domain 2"/>
    <property type="match status" value="1"/>
</dbReference>
<dbReference type="Pfam" id="PF01266">
    <property type="entry name" value="DAO"/>
    <property type="match status" value="1"/>
</dbReference>
<feature type="domain" description="FAD dependent oxidoreductase" evidence="2">
    <location>
        <begin position="3"/>
        <end position="396"/>
    </location>
</feature>
<proteinExistence type="predicted"/>